<dbReference type="Proteomes" id="UP000887159">
    <property type="component" value="Unassembled WGS sequence"/>
</dbReference>
<comment type="caution">
    <text evidence="1">The sequence shown here is derived from an EMBL/GenBank/DDBJ whole genome shotgun (WGS) entry which is preliminary data.</text>
</comment>
<keyword evidence="2" id="KW-1185">Reference proteome</keyword>
<evidence type="ECO:0000313" key="1">
    <source>
        <dbReference type="EMBL" id="GFY23478.1"/>
    </source>
</evidence>
<dbReference type="AlphaFoldDB" id="A0A8X7B8V9"/>
<accession>A0A8X7B8V9</accession>
<organism evidence="1 2">
    <name type="scientific">Trichonephila clavipes</name>
    <name type="common">Golden silk orbweaver</name>
    <name type="synonym">Nephila clavipes</name>
    <dbReference type="NCBI Taxonomy" id="2585209"/>
    <lineage>
        <taxon>Eukaryota</taxon>
        <taxon>Metazoa</taxon>
        <taxon>Ecdysozoa</taxon>
        <taxon>Arthropoda</taxon>
        <taxon>Chelicerata</taxon>
        <taxon>Arachnida</taxon>
        <taxon>Araneae</taxon>
        <taxon>Araneomorphae</taxon>
        <taxon>Entelegynae</taxon>
        <taxon>Araneoidea</taxon>
        <taxon>Nephilidae</taxon>
        <taxon>Trichonephila</taxon>
    </lineage>
</organism>
<name>A0A8X7B8V9_TRICX</name>
<sequence>MKSALEFPKIMSSPQYDCNEEEIEKERSKASYALTNNEAGGVENSYYRYFSNYDGVIRFIAWLLRFKHNCKNVTGKKHGELTVTENQEANTKALLMIQTESFLSEEKRFKSLQTFKDDHGILRLETKIIYRKDSEEFLRPIVLPPKHEVVKRLIYNTLAKNWWPR</sequence>
<gene>
    <name evidence="1" type="primary">AVEN_103304_1</name>
    <name evidence="1" type="ORF">TNCV_3941701</name>
</gene>
<reference evidence="1" key="1">
    <citation type="submission" date="2020-08" db="EMBL/GenBank/DDBJ databases">
        <title>Multicomponent nature underlies the extraordinary mechanical properties of spider dragline silk.</title>
        <authorList>
            <person name="Kono N."/>
            <person name="Nakamura H."/>
            <person name="Mori M."/>
            <person name="Yoshida Y."/>
            <person name="Ohtoshi R."/>
            <person name="Malay A.D."/>
            <person name="Moran D.A.P."/>
            <person name="Tomita M."/>
            <person name="Numata K."/>
            <person name="Arakawa K."/>
        </authorList>
    </citation>
    <scope>NUCLEOTIDE SEQUENCE</scope>
</reference>
<protein>
    <submittedName>
        <fullName evidence="1">Integrase catalytic domain-containing protein</fullName>
    </submittedName>
</protein>
<dbReference type="EMBL" id="BMAU01021363">
    <property type="protein sequence ID" value="GFY23478.1"/>
    <property type="molecule type" value="Genomic_DNA"/>
</dbReference>
<proteinExistence type="predicted"/>
<evidence type="ECO:0000313" key="2">
    <source>
        <dbReference type="Proteomes" id="UP000887159"/>
    </source>
</evidence>